<dbReference type="AlphaFoldDB" id="A0A9X2FKW1"/>
<keyword evidence="6" id="KW-0717">Septation</keyword>
<dbReference type="InterPro" id="IPR036086">
    <property type="entry name" value="ParB/Sulfiredoxin_sf"/>
</dbReference>
<dbReference type="Gene3D" id="1.10.10.2830">
    <property type="match status" value="1"/>
</dbReference>
<dbReference type="RefSeq" id="WP_253361533.1">
    <property type="nucleotide sequence ID" value="NZ_JAIULA010000020.1"/>
</dbReference>
<dbReference type="InterPro" id="IPR041468">
    <property type="entry name" value="HTH_ParB/Spo0J"/>
</dbReference>
<keyword evidence="5" id="KW-0238">DNA-binding</keyword>
<evidence type="ECO:0000256" key="6">
    <source>
        <dbReference type="ARBA" id="ARBA00023210"/>
    </source>
</evidence>
<name>A0A9X2FKW1_9LACO</name>
<sequence length="286" mass="32707">MAFSFFKSKDDKKPQLNEVTEIAVAKIQTNRYQPRKIFNDESIAELATTISEHGLLQPIVVREFLPEQYEIIAGERRFRAVTRLKWEKIPAIVKEMSDVEAASMAVIENMQREELTAIEEARSYKKLMDLNQITQIQLAREIGKSQSFVANKMRLLKLDSTIQNALLNRAISERHGRALISLEPEEQNQVLKKIEEQHLTVKETEAYIAELKAPIEKKVETKIKPKAKPKNKPKGSSKSTKIALNTILQSVKMVSDTGMEIKATEEDGPDYHRIIIDIPLNDKEQK</sequence>
<dbReference type="Proteomes" id="UP001139006">
    <property type="component" value="Unassembled WGS sequence"/>
</dbReference>
<evidence type="ECO:0000313" key="10">
    <source>
        <dbReference type="Proteomes" id="UP001139006"/>
    </source>
</evidence>
<dbReference type="GO" id="GO:0005694">
    <property type="term" value="C:chromosome"/>
    <property type="evidence" value="ECO:0007669"/>
    <property type="project" value="TreeGrafter"/>
</dbReference>
<keyword evidence="7" id="KW-0131">Cell cycle</keyword>
<dbReference type="FunFam" id="1.10.10.2830:FF:000001">
    <property type="entry name" value="Chromosome partitioning protein ParB"/>
    <property type="match status" value="1"/>
</dbReference>
<protein>
    <submittedName>
        <fullName evidence="9">Nucleoid occlusion protein</fullName>
    </submittedName>
</protein>
<keyword evidence="3" id="KW-0963">Cytoplasm</keyword>
<dbReference type="NCBIfam" id="TIGR04285">
    <property type="entry name" value="nucleoid_noc"/>
    <property type="match status" value="1"/>
</dbReference>
<dbReference type="InterPro" id="IPR023705">
    <property type="entry name" value="Nucleoid_occlusion_protein"/>
</dbReference>
<evidence type="ECO:0000256" key="7">
    <source>
        <dbReference type="ARBA" id="ARBA00023306"/>
    </source>
</evidence>
<comment type="caution">
    <text evidence="9">The sequence shown here is derived from an EMBL/GenBank/DDBJ whole genome shotgun (WGS) entry which is preliminary data.</text>
</comment>
<comment type="subcellular location">
    <subcellularLocation>
        <location evidence="1">Cytoplasm</location>
        <location evidence="1">Nucleoid</location>
    </subcellularLocation>
</comment>
<dbReference type="NCBIfam" id="TIGR00180">
    <property type="entry name" value="parB_part"/>
    <property type="match status" value="1"/>
</dbReference>
<dbReference type="InterPro" id="IPR003115">
    <property type="entry name" value="ParB_N"/>
</dbReference>
<dbReference type="Gene3D" id="3.90.1530.30">
    <property type="match status" value="1"/>
</dbReference>
<keyword evidence="10" id="KW-1185">Reference proteome</keyword>
<evidence type="ECO:0000256" key="1">
    <source>
        <dbReference type="ARBA" id="ARBA00004453"/>
    </source>
</evidence>
<dbReference type="GO" id="GO:0045881">
    <property type="term" value="P:positive regulation of sporulation resulting in formation of a cellular spore"/>
    <property type="evidence" value="ECO:0007669"/>
    <property type="project" value="TreeGrafter"/>
</dbReference>
<dbReference type="Pfam" id="PF02195">
    <property type="entry name" value="ParB_N"/>
    <property type="match status" value="1"/>
</dbReference>
<dbReference type="SMART" id="SM00470">
    <property type="entry name" value="ParB"/>
    <property type="match status" value="1"/>
</dbReference>
<accession>A0A9X2FKW1</accession>
<dbReference type="Pfam" id="PF17762">
    <property type="entry name" value="HTH_ParB"/>
    <property type="match status" value="1"/>
</dbReference>
<dbReference type="GO" id="GO:0003677">
    <property type="term" value="F:DNA binding"/>
    <property type="evidence" value="ECO:0007669"/>
    <property type="project" value="UniProtKB-KW"/>
</dbReference>
<dbReference type="PANTHER" id="PTHR33375:SF8">
    <property type="entry name" value="NUCLEOID OCCLUSION PROTEIN"/>
    <property type="match status" value="1"/>
</dbReference>
<evidence type="ECO:0000256" key="3">
    <source>
        <dbReference type="ARBA" id="ARBA00022490"/>
    </source>
</evidence>
<evidence type="ECO:0000313" key="9">
    <source>
        <dbReference type="EMBL" id="MCP0887554.1"/>
    </source>
</evidence>
<dbReference type="SUPFAM" id="SSF110849">
    <property type="entry name" value="ParB/Sulfiredoxin"/>
    <property type="match status" value="1"/>
</dbReference>
<dbReference type="FunFam" id="3.90.1530.30:FF:000001">
    <property type="entry name" value="Chromosome partitioning protein ParB"/>
    <property type="match status" value="1"/>
</dbReference>
<dbReference type="InterPro" id="IPR004437">
    <property type="entry name" value="ParB/RepB/Spo0J"/>
</dbReference>
<dbReference type="GO" id="GO:0007059">
    <property type="term" value="P:chromosome segregation"/>
    <property type="evidence" value="ECO:0007669"/>
    <property type="project" value="TreeGrafter"/>
</dbReference>
<dbReference type="InterPro" id="IPR050336">
    <property type="entry name" value="Chromosome_partition/occlusion"/>
</dbReference>
<proteinExistence type="inferred from homology"/>
<organism evidence="9 10">
    <name type="scientific">Ligilactobacillus ubinensis</name>
    <dbReference type="NCBI Taxonomy" id="2876789"/>
    <lineage>
        <taxon>Bacteria</taxon>
        <taxon>Bacillati</taxon>
        <taxon>Bacillota</taxon>
        <taxon>Bacilli</taxon>
        <taxon>Lactobacillales</taxon>
        <taxon>Lactobacillaceae</taxon>
        <taxon>Ligilactobacillus</taxon>
    </lineage>
</organism>
<dbReference type="GO" id="GO:0000917">
    <property type="term" value="P:division septum assembly"/>
    <property type="evidence" value="ECO:0007669"/>
    <property type="project" value="UniProtKB-KW"/>
</dbReference>
<evidence type="ECO:0000256" key="5">
    <source>
        <dbReference type="ARBA" id="ARBA00023125"/>
    </source>
</evidence>
<evidence type="ECO:0000256" key="4">
    <source>
        <dbReference type="ARBA" id="ARBA00022618"/>
    </source>
</evidence>
<evidence type="ECO:0000256" key="2">
    <source>
        <dbReference type="ARBA" id="ARBA00006295"/>
    </source>
</evidence>
<keyword evidence="4" id="KW-0132">Cell division</keyword>
<dbReference type="CDD" id="cd16393">
    <property type="entry name" value="SPO0J_N"/>
    <property type="match status" value="1"/>
</dbReference>
<gene>
    <name evidence="9" type="primary">noc</name>
    <name evidence="9" type="ORF">LB941_09445</name>
</gene>
<feature type="domain" description="ParB-like N-terminal" evidence="8">
    <location>
        <begin position="20"/>
        <end position="110"/>
    </location>
</feature>
<dbReference type="GO" id="GO:0009295">
    <property type="term" value="C:nucleoid"/>
    <property type="evidence" value="ECO:0007669"/>
    <property type="project" value="UniProtKB-SubCell"/>
</dbReference>
<comment type="similarity">
    <text evidence="2">Belongs to the ParB family.</text>
</comment>
<reference evidence="9 10" key="1">
    <citation type="journal article" date="2023" name="Int. J. Syst. Evol. Microbiol.">
        <title>Ligilactobacillus ubinensis sp. nov., a novel species isolated from the wild ferment of a durian fruit (Durio zibethinus).</title>
        <authorList>
            <person name="Heng Y.C."/>
            <person name="Menon N."/>
            <person name="Chen B."/>
            <person name="Loo B.Z.L."/>
            <person name="Wong G.W.J."/>
            <person name="Lim A.C.H."/>
            <person name="Silvaraju S."/>
            <person name="Kittelmann S."/>
        </authorList>
    </citation>
    <scope>NUCLEOTIDE SEQUENCE [LARGE SCALE GENOMIC DNA]</scope>
    <source>
        <strain evidence="9 10">WILCCON 0076</strain>
    </source>
</reference>
<dbReference type="EMBL" id="JAIULA010000020">
    <property type="protein sequence ID" value="MCP0887554.1"/>
    <property type="molecule type" value="Genomic_DNA"/>
</dbReference>
<dbReference type="PANTHER" id="PTHR33375">
    <property type="entry name" value="CHROMOSOME-PARTITIONING PROTEIN PARB-RELATED"/>
    <property type="match status" value="1"/>
</dbReference>
<dbReference type="SUPFAM" id="SSF109709">
    <property type="entry name" value="KorB DNA-binding domain-like"/>
    <property type="match status" value="1"/>
</dbReference>
<evidence type="ECO:0000259" key="8">
    <source>
        <dbReference type="SMART" id="SM00470"/>
    </source>
</evidence>